<feature type="domain" description="Amino acid transporter transmembrane" evidence="8">
    <location>
        <begin position="101"/>
        <end position="443"/>
    </location>
</feature>
<evidence type="ECO:0000256" key="5">
    <source>
        <dbReference type="ARBA" id="ARBA00023136"/>
    </source>
</evidence>
<comment type="subcellular location">
    <subcellularLocation>
        <location evidence="1">Membrane</location>
        <topology evidence="1">Multi-pass membrane protein</topology>
    </subcellularLocation>
</comment>
<dbReference type="GO" id="GO:0016020">
    <property type="term" value="C:membrane"/>
    <property type="evidence" value="ECO:0007669"/>
    <property type="project" value="UniProtKB-SubCell"/>
</dbReference>
<feature type="transmembrane region" description="Helical" evidence="7">
    <location>
        <begin position="284"/>
        <end position="303"/>
    </location>
</feature>
<proteinExistence type="inferred from homology"/>
<dbReference type="GO" id="GO:0015179">
    <property type="term" value="F:L-amino acid transmembrane transporter activity"/>
    <property type="evidence" value="ECO:0007669"/>
    <property type="project" value="TreeGrafter"/>
</dbReference>
<dbReference type="InterPro" id="IPR013057">
    <property type="entry name" value="AA_transpt_TM"/>
</dbReference>
<feature type="transmembrane region" description="Helical" evidence="7">
    <location>
        <begin position="357"/>
        <end position="376"/>
    </location>
</feature>
<comment type="caution">
    <text evidence="9">The sequence shown here is derived from an EMBL/GenBank/DDBJ whole genome shotgun (WGS) entry which is preliminary data.</text>
</comment>
<keyword evidence="4 7" id="KW-1133">Transmembrane helix</keyword>
<evidence type="ECO:0000256" key="4">
    <source>
        <dbReference type="ARBA" id="ARBA00022989"/>
    </source>
</evidence>
<protein>
    <submittedName>
        <fullName evidence="9">Amino acid transporter, transmembrane</fullName>
    </submittedName>
</protein>
<accession>A0A135LRT5</accession>
<sequence>MTLSKETAIYIRQVPPRVSSCSFKFNFFNFFNFLNFLNFLNLFNLRFVILLYIMKQDQSHLLPLGSEKHKLDSDKDSVPKPESEKQDPFGDESQAGVKYKTMAWWQAGMIMIAETISLGILALPKALAVLGLVPGILTILGVGIISTYTAYTIGQFKCRHVQVHSMADAGDLLMGRLGRSTLDVAQLIFFVLVMGSHVLTFSIMMNVLTEHSSCTIIFSVVGLLASFMLTLPRRLERLSHISSVSFVSIVGAVLTGMIGVTLVRDGPVHVPAFSPSPKVHDACLAVANIIFAYAGHVAFFTLFSELRELKDFPKALALLQLSEMVLYTVAAIVIYAYIGPTINSPALNSAGQLFRKISYAIAIPTIVIGGVVNAHVAVKFIYVRVFRGTNSMHSQSFMARLVWAAICATLWILSWIIAEGIPVFNDVLGLVKGLFCFNIFLVFLGFLICIVGLYSSIRSIFHNLREGVGGGSFSCADNSLY</sequence>
<gene>
    <name evidence="9" type="ORF">PGRI_090560</name>
</gene>
<feature type="transmembrane region" description="Helical" evidence="7">
    <location>
        <begin position="103"/>
        <end position="123"/>
    </location>
</feature>
<name>A0A135LRT5_PENPA</name>
<keyword evidence="5 7" id="KW-0472">Membrane</keyword>
<evidence type="ECO:0000313" key="10">
    <source>
        <dbReference type="Proteomes" id="UP000070168"/>
    </source>
</evidence>
<feature type="region of interest" description="Disordered" evidence="6">
    <location>
        <begin position="68"/>
        <end position="93"/>
    </location>
</feature>
<evidence type="ECO:0000256" key="2">
    <source>
        <dbReference type="ARBA" id="ARBA00008066"/>
    </source>
</evidence>
<feature type="transmembrane region" description="Helical" evidence="7">
    <location>
        <begin position="315"/>
        <end position="337"/>
    </location>
</feature>
<dbReference type="Proteomes" id="UP000070168">
    <property type="component" value="Unassembled WGS sequence"/>
</dbReference>
<feature type="transmembrane region" description="Helical" evidence="7">
    <location>
        <begin position="244"/>
        <end position="264"/>
    </location>
</feature>
<keyword evidence="10" id="KW-1185">Reference proteome</keyword>
<feature type="transmembrane region" description="Helical" evidence="7">
    <location>
        <begin position="129"/>
        <end position="151"/>
    </location>
</feature>
<evidence type="ECO:0000259" key="8">
    <source>
        <dbReference type="Pfam" id="PF01490"/>
    </source>
</evidence>
<feature type="compositionally biased region" description="Basic and acidic residues" evidence="6">
    <location>
        <begin position="68"/>
        <end position="88"/>
    </location>
</feature>
<dbReference type="Pfam" id="PF01490">
    <property type="entry name" value="Aa_trans"/>
    <property type="match status" value="1"/>
</dbReference>
<evidence type="ECO:0000256" key="3">
    <source>
        <dbReference type="ARBA" id="ARBA00022692"/>
    </source>
</evidence>
<evidence type="ECO:0000313" key="9">
    <source>
        <dbReference type="EMBL" id="KXG51663.1"/>
    </source>
</evidence>
<evidence type="ECO:0000256" key="1">
    <source>
        <dbReference type="ARBA" id="ARBA00004141"/>
    </source>
</evidence>
<evidence type="ECO:0000256" key="7">
    <source>
        <dbReference type="SAM" id="Phobius"/>
    </source>
</evidence>
<dbReference type="Gene3D" id="1.20.1740.10">
    <property type="entry name" value="Amino acid/polyamine transporter I"/>
    <property type="match status" value="1"/>
</dbReference>
<dbReference type="OMA" id="SEMVLYT"/>
<dbReference type="RefSeq" id="XP_040650199.1">
    <property type="nucleotide sequence ID" value="XM_040796769.1"/>
</dbReference>
<feature type="transmembrane region" description="Helical" evidence="7">
    <location>
        <begin position="184"/>
        <end position="204"/>
    </location>
</feature>
<dbReference type="PANTHER" id="PTHR22950:SF479">
    <property type="entry name" value="AMINO ACID TRANSPORTER (EUROFUNG)-RELATED"/>
    <property type="match status" value="1"/>
</dbReference>
<feature type="transmembrane region" description="Helical" evidence="7">
    <location>
        <begin position="33"/>
        <end position="53"/>
    </location>
</feature>
<comment type="similarity">
    <text evidence="2">Belongs to the amino acid/polyamine transporter 2 family.</text>
</comment>
<dbReference type="EMBL" id="LHQR01000029">
    <property type="protein sequence ID" value="KXG51663.1"/>
    <property type="molecule type" value="Genomic_DNA"/>
</dbReference>
<keyword evidence="3 7" id="KW-0812">Transmembrane</keyword>
<dbReference type="GeneID" id="63712069"/>
<reference evidence="9 10" key="1">
    <citation type="journal article" date="2016" name="BMC Genomics">
        <title>Genome sequencing and secondary metabolism of the postharvest pathogen Penicillium griseofulvum.</title>
        <authorList>
            <person name="Banani H."/>
            <person name="Marcet-Houben M."/>
            <person name="Ballester A.R."/>
            <person name="Abbruscato P."/>
            <person name="Gonzalez-Candelas L."/>
            <person name="Gabaldon T."/>
            <person name="Spadaro D."/>
        </authorList>
    </citation>
    <scope>NUCLEOTIDE SEQUENCE [LARGE SCALE GENOMIC DNA]</scope>
    <source>
        <strain evidence="9 10">PG3</strain>
    </source>
</reference>
<dbReference type="AlphaFoldDB" id="A0A135LRT5"/>
<feature type="transmembrane region" description="Helical" evidence="7">
    <location>
        <begin position="430"/>
        <end position="455"/>
    </location>
</feature>
<evidence type="ECO:0000256" key="6">
    <source>
        <dbReference type="SAM" id="MobiDB-lite"/>
    </source>
</evidence>
<dbReference type="PANTHER" id="PTHR22950">
    <property type="entry name" value="AMINO ACID TRANSPORTER"/>
    <property type="match status" value="1"/>
</dbReference>
<feature type="transmembrane region" description="Helical" evidence="7">
    <location>
        <begin position="216"/>
        <end position="232"/>
    </location>
</feature>
<dbReference type="STRING" id="5078.A0A135LRT5"/>
<dbReference type="OrthoDB" id="40134at2759"/>
<organism evidence="9 10">
    <name type="scientific">Penicillium patulum</name>
    <name type="common">Penicillium griseofulvum</name>
    <dbReference type="NCBI Taxonomy" id="5078"/>
    <lineage>
        <taxon>Eukaryota</taxon>
        <taxon>Fungi</taxon>
        <taxon>Dikarya</taxon>
        <taxon>Ascomycota</taxon>
        <taxon>Pezizomycotina</taxon>
        <taxon>Eurotiomycetes</taxon>
        <taxon>Eurotiomycetidae</taxon>
        <taxon>Eurotiales</taxon>
        <taxon>Aspergillaceae</taxon>
        <taxon>Penicillium</taxon>
    </lineage>
</organism>
<feature type="transmembrane region" description="Helical" evidence="7">
    <location>
        <begin position="397"/>
        <end position="418"/>
    </location>
</feature>